<feature type="compositionally biased region" description="Basic and acidic residues" evidence="2">
    <location>
        <begin position="920"/>
        <end position="1003"/>
    </location>
</feature>
<feature type="region of interest" description="Disordered" evidence="2">
    <location>
        <begin position="634"/>
        <end position="708"/>
    </location>
</feature>
<evidence type="ECO:0000313" key="4">
    <source>
        <dbReference type="Proteomes" id="UP000008281"/>
    </source>
</evidence>
<feature type="compositionally biased region" description="Acidic residues" evidence="2">
    <location>
        <begin position="865"/>
        <end position="881"/>
    </location>
</feature>
<dbReference type="GO" id="GO:0006937">
    <property type="term" value="P:regulation of muscle contraction"/>
    <property type="evidence" value="ECO:0007669"/>
    <property type="project" value="InterPro"/>
</dbReference>
<accession>E3LCA8</accession>
<feature type="compositionally biased region" description="Basic and acidic residues" evidence="2">
    <location>
        <begin position="1105"/>
        <end position="1115"/>
    </location>
</feature>
<dbReference type="Proteomes" id="UP000008281">
    <property type="component" value="Unassembled WGS sequence"/>
</dbReference>
<protein>
    <submittedName>
        <fullName evidence="3">CRE-TNT-3 protein</fullName>
    </submittedName>
</protein>
<feature type="region of interest" description="Disordered" evidence="2">
    <location>
        <begin position="1"/>
        <end position="185"/>
    </location>
</feature>
<gene>
    <name evidence="3" type="primary">Cre-tnt-3</name>
    <name evidence="3" type="ORF">CRE_00011</name>
</gene>
<dbReference type="GO" id="GO:0005861">
    <property type="term" value="C:troponin complex"/>
    <property type="evidence" value="ECO:0007669"/>
    <property type="project" value="InterPro"/>
</dbReference>
<dbReference type="HOGENOM" id="CLU_274547_0_0_1"/>
<dbReference type="OMA" id="YMQRLMA"/>
<dbReference type="Gene3D" id="1.20.5.350">
    <property type="match status" value="1"/>
</dbReference>
<feature type="compositionally biased region" description="Polar residues" evidence="2">
    <location>
        <begin position="154"/>
        <end position="174"/>
    </location>
</feature>
<dbReference type="OrthoDB" id="330499at2759"/>
<proteinExistence type="inferred from homology"/>
<keyword evidence="4" id="KW-1185">Reference proteome</keyword>
<dbReference type="FunCoup" id="E3LCA8">
    <property type="interactions" value="102"/>
</dbReference>
<dbReference type="FunFam" id="1.20.5.350:FF:000006">
    <property type="entry name" value="TropoNin T"/>
    <property type="match status" value="1"/>
</dbReference>
<feature type="region of interest" description="Disordered" evidence="2">
    <location>
        <begin position="865"/>
        <end position="1032"/>
    </location>
</feature>
<dbReference type="Pfam" id="PF00992">
    <property type="entry name" value="Troponin"/>
    <property type="match status" value="1"/>
</dbReference>
<dbReference type="PANTHER" id="PTHR11521:SF24">
    <property type="entry name" value="TROPONIN T"/>
    <property type="match status" value="1"/>
</dbReference>
<dbReference type="SUPFAM" id="SSF90250">
    <property type="entry name" value="Troponin coil-coiled subunits"/>
    <property type="match status" value="1"/>
</dbReference>
<dbReference type="InParanoid" id="E3LCA8"/>
<sequence length="1201" mass="137647">MRSSFTSSYSSSSTLNPSSASSPLSYSSSSSQLGFRRSSATSSHGLTSRAAPDYGSPFQRDSSNRESLPGRLYPNRSSSLAGRPQEAPISSRVTRDEQTIGLLERYGNGTRKTSVGESSTSQYFKQRRQQQLEPDCGPSSLGQRRQSLEAGQFGSASSPFSPFNRDQPSTSSSLFGRDGARQNMPDSQDVAQNEYMQRLMAAHNRVDDLLRSRGLSGEDERKYLRAWEEIPIIREERYRRVRTPSSSSDSGLSTDNDSDRSNAEAAPPAEPEPPTVDSTDHFSFEREEEDIQIVHSYSPKVKEKVFYSEKLKNVDFNLDKKSRNEKASKSLHTSSAPDSCRLLVTKAKDLNATNKKKKTSICDTRATFRSDTKESVSITLPAAPTPKVLKIAREDLKKTPEKIIPKLKEAISKCTKTLRAGDTNTKEDIVKLLEQPRPSLSVSASFSVGDVRSLCKPTLPKRRKTYDENVKVQQKNVLASLKRKKMDVIPSTAEISIQHCSFYNQLAKDNFAEKNVRLNLRMTERAPKDCSAQIILPSPPRVIYVRKDISVFEMRPPPRRTKTQEIPKPKIGRLNRAFTVELEKEEKEIRKVNRLKIPEYFLQSNAEMFEDIMGVKNGLKRVPIIGGFLVQPKEKQSVQPPSTLRRAGAIRRKPTPIKEEPSAPYSDFCPPQTPSSPLPRIRIVSPLEPDPPPIPRRRPPPANSSKHLNLHGSLALSAKPRGAAKNYESKQQQIFAELSETDKLLIERFSSQMHIPRPKAIIRALSPFNAIRALKSQFKERCSSPPARFINRRAPRMRSPTPSREVKPIRLNAAKVVKKQQPRRHWLDFQVDLKRVDFEKHRSRLKPRRRLMRWIPRWRRRGTDEEVEEVDEEEVEADEPEYAPSETGTTRSDRPKTKSFTEDEEGLTEGERAMAAAKRRHEEDQHSKLQDYEERRRAEREKEEEELKKLKEKQERRKLEREQEEKELEERRRAADDRRRQEEEERKAKTEQDRRNREEEKNKKNQLSGFQAPAQGGRNFTIAKKSGQNDKFGNIVQAKQEMGMTKEQQDDAKRAFLAAIRKGIPSASEVSPSELKAKIKELHQRICKLETEKYDLEKRHERQEYDMKELNERQRQVTRNSALKKGIDPAEVGSSRYPPKVQIVSKYDRQVDRRNFRERRSVFDKRNAHPCFPGIPPPPALYEKTILTVEEEVVADEDEEE</sequence>
<dbReference type="STRING" id="31234.E3LCA8"/>
<dbReference type="GO" id="GO:0005523">
    <property type="term" value="F:tropomyosin binding"/>
    <property type="evidence" value="ECO:0007669"/>
    <property type="project" value="TreeGrafter"/>
</dbReference>
<comment type="similarity">
    <text evidence="1">Belongs to the troponin T family.</text>
</comment>
<evidence type="ECO:0000313" key="3">
    <source>
        <dbReference type="EMBL" id="EFO82334.1"/>
    </source>
</evidence>
<feature type="compositionally biased region" description="Low complexity" evidence="2">
    <location>
        <begin position="1"/>
        <end position="40"/>
    </location>
</feature>
<dbReference type="EMBL" id="DS268407">
    <property type="protein sequence ID" value="EFO82334.1"/>
    <property type="molecule type" value="Genomic_DNA"/>
</dbReference>
<dbReference type="InterPro" id="IPR027707">
    <property type="entry name" value="TNNT"/>
</dbReference>
<dbReference type="eggNOG" id="KOG3634">
    <property type="taxonomic scope" value="Eukaryota"/>
</dbReference>
<dbReference type="InterPro" id="IPR001978">
    <property type="entry name" value="Troponin"/>
</dbReference>
<feature type="compositionally biased region" description="Low complexity" evidence="2">
    <location>
        <begin position="245"/>
        <end position="255"/>
    </location>
</feature>
<feature type="region of interest" description="Disordered" evidence="2">
    <location>
        <begin position="1105"/>
        <end position="1138"/>
    </location>
</feature>
<feature type="compositionally biased region" description="Polar residues" evidence="2">
    <location>
        <begin position="110"/>
        <end position="132"/>
    </location>
</feature>
<organism evidence="4">
    <name type="scientific">Caenorhabditis remanei</name>
    <name type="common">Caenorhabditis vulgaris</name>
    <dbReference type="NCBI Taxonomy" id="31234"/>
    <lineage>
        <taxon>Eukaryota</taxon>
        <taxon>Metazoa</taxon>
        <taxon>Ecdysozoa</taxon>
        <taxon>Nematoda</taxon>
        <taxon>Chromadorea</taxon>
        <taxon>Rhabditida</taxon>
        <taxon>Rhabditina</taxon>
        <taxon>Rhabditomorpha</taxon>
        <taxon>Rhabditoidea</taxon>
        <taxon>Rhabditidae</taxon>
        <taxon>Peloderinae</taxon>
        <taxon>Caenorhabditis</taxon>
    </lineage>
</organism>
<evidence type="ECO:0000256" key="1">
    <source>
        <dbReference type="ARBA" id="ARBA00008330"/>
    </source>
</evidence>
<dbReference type="GO" id="GO:0045214">
    <property type="term" value="P:sarcomere organization"/>
    <property type="evidence" value="ECO:0007669"/>
    <property type="project" value="TreeGrafter"/>
</dbReference>
<feature type="compositionally biased region" description="Basic and acidic residues" evidence="2">
    <location>
        <begin position="891"/>
        <end position="901"/>
    </location>
</feature>
<dbReference type="PANTHER" id="PTHR11521">
    <property type="entry name" value="TROPONIN T"/>
    <property type="match status" value="1"/>
</dbReference>
<dbReference type="InterPro" id="IPR038077">
    <property type="entry name" value="Troponin_sf"/>
</dbReference>
<dbReference type="AlphaFoldDB" id="E3LCA8"/>
<evidence type="ECO:0000256" key="2">
    <source>
        <dbReference type="SAM" id="MobiDB-lite"/>
    </source>
</evidence>
<dbReference type="GO" id="GO:0006936">
    <property type="term" value="P:muscle contraction"/>
    <property type="evidence" value="ECO:0007669"/>
    <property type="project" value="TreeGrafter"/>
</dbReference>
<feature type="region of interest" description="Disordered" evidence="2">
    <location>
        <begin position="241"/>
        <end position="280"/>
    </location>
</feature>
<reference evidence="3" key="1">
    <citation type="submission" date="2007-07" db="EMBL/GenBank/DDBJ databases">
        <title>PCAP assembly of the Caenorhabditis remanei genome.</title>
        <authorList>
            <consortium name="The Caenorhabditis remanei Sequencing Consortium"/>
            <person name="Wilson R.K."/>
        </authorList>
    </citation>
    <scope>NUCLEOTIDE SEQUENCE [LARGE SCALE GENOMIC DNA]</scope>
    <source>
        <strain evidence="3">PB4641</strain>
    </source>
</reference>
<name>E3LCA8_CAERE</name>